<dbReference type="Proteomes" id="UP000234271">
    <property type="component" value="Chromosome"/>
</dbReference>
<evidence type="ECO:0000256" key="11">
    <source>
        <dbReference type="ARBA" id="ARBA00023136"/>
    </source>
</evidence>
<evidence type="ECO:0000313" key="14">
    <source>
        <dbReference type="EMBL" id="AUI68198.1"/>
    </source>
</evidence>
<evidence type="ECO:0000313" key="15">
    <source>
        <dbReference type="Proteomes" id="UP000234271"/>
    </source>
</evidence>
<dbReference type="Pfam" id="PF01435">
    <property type="entry name" value="Peptidase_M48"/>
    <property type="match status" value="1"/>
</dbReference>
<evidence type="ECO:0000256" key="6">
    <source>
        <dbReference type="ARBA" id="ARBA00022723"/>
    </source>
</evidence>
<gene>
    <name evidence="14" type="ORF">BLE401_05445</name>
</gene>
<accession>A0A2N9YCJ9</accession>
<evidence type="ECO:0000256" key="4">
    <source>
        <dbReference type="ARBA" id="ARBA00022670"/>
    </source>
</evidence>
<dbReference type="RefSeq" id="WP_062147484.1">
    <property type="nucleotide sequence ID" value="NZ_CP012373.2"/>
</dbReference>
<name>A0A2N9YCJ9_9GAMM</name>
<keyword evidence="9 12" id="KW-1133">Transmembrane helix</keyword>
<evidence type="ECO:0000256" key="10">
    <source>
        <dbReference type="ARBA" id="ARBA00023049"/>
    </source>
</evidence>
<organism evidence="14 15">
    <name type="scientific">Beggiatoa leptomitoformis</name>
    <dbReference type="NCBI Taxonomy" id="288004"/>
    <lineage>
        <taxon>Bacteria</taxon>
        <taxon>Pseudomonadati</taxon>
        <taxon>Pseudomonadota</taxon>
        <taxon>Gammaproteobacteria</taxon>
        <taxon>Thiotrichales</taxon>
        <taxon>Thiotrichaceae</taxon>
        <taxon>Beggiatoa</taxon>
    </lineage>
</organism>
<keyword evidence="4 14" id="KW-0645">Protease</keyword>
<dbReference type="EMBL" id="CP018889">
    <property type="protein sequence ID" value="AUI68198.1"/>
    <property type="molecule type" value="Genomic_DNA"/>
</dbReference>
<dbReference type="PANTHER" id="PTHR43221">
    <property type="entry name" value="PROTEASE HTPX"/>
    <property type="match status" value="1"/>
</dbReference>
<dbReference type="OrthoDB" id="9789270at2"/>
<evidence type="ECO:0000256" key="2">
    <source>
        <dbReference type="ARBA" id="ARBA00004651"/>
    </source>
</evidence>
<dbReference type="STRING" id="288004.AL038_00600"/>
<keyword evidence="11 12" id="KW-0472">Membrane</keyword>
<feature type="domain" description="Peptidase M48" evidence="13">
    <location>
        <begin position="145"/>
        <end position="333"/>
    </location>
</feature>
<evidence type="ECO:0000256" key="7">
    <source>
        <dbReference type="ARBA" id="ARBA00022801"/>
    </source>
</evidence>
<dbReference type="SUPFAM" id="SSF48452">
    <property type="entry name" value="TPR-like"/>
    <property type="match status" value="1"/>
</dbReference>
<evidence type="ECO:0000256" key="5">
    <source>
        <dbReference type="ARBA" id="ARBA00022692"/>
    </source>
</evidence>
<keyword evidence="7" id="KW-0378">Hydrolase</keyword>
<dbReference type="CDD" id="cd07328">
    <property type="entry name" value="M48_Ste24p_like"/>
    <property type="match status" value="1"/>
</dbReference>
<evidence type="ECO:0000256" key="3">
    <source>
        <dbReference type="ARBA" id="ARBA00022475"/>
    </source>
</evidence>
<comment type="subcellular location">
    <subcellularLocation>
        <location evidence="2">Cell membrane</location>
        <topology evidence="2">Multi-pass membrane protein</topology>
    </subcellularLocation>
</comment>
<keyword evidence="15" id="KW-1185">Reference proteome</keyword>
<keyword evidence="10 14" id="KW-0482">Metalloprotease</keyword>
<dbReference type="InterPro" id="IPR050083">
    <property type="entry name" value="HtpX_protease"/>
</dbReference>
<dbReference type="GO" id="GO:0046872">
    <property type="term" value="F:metal ion binding"/>
    <property type="evidence" value="ECO:0007669"/>
    <property type="project" value="UniProtKB-KW"/>
</dbReference>
<dbReference type="GO" id="GO:0004222">
    <property type="term" value="F:metalloendopeptidase activity"/>
    <property type="evidence" value="ECO:0007669"/>
    <property type="project" value="InterPro"/>
</dbReference>
<feature type="transmembrane region" description="Helical" evidence="12">
    <location>
        <begin position="28"/>
        <end position="58"/>
    </location>
</feature>
<evidence type="ECO:0000256" key="8">
    <source>
        <dbReference type="ARBA" id="ARBA00022833"/>
    </source>
</evidence>
<evidence type="ECO:0000256" key="9">
    <source>
        <dbReference type="ARBA" id="ARBA00022989"/>
    </source>
</evidence>
<dbReference type="InterPro" id="IPR011990">
    <property type="entry name" value="TPR-like_helical_dom_sf"/>
</dbReference>
<reference evidence="15" key="1">
    <citation type="submission" date="2016-12" db="EMBL/GenBank/DDBJ databases">
        <title>Complete Genome Sequence of Beggiatoa leptomitiformis D-401.</title>
        <authorList>
            <person name="Fomenkov A."/>
            <person name="Vincze T."/>
            <person name="Grabovich M."/>
            <person name="Anton B.P."/>
            <person name="Dubinina G."/>
            <person name="Orlova M."/>
            <person name="Belousova E."/>
            <person name="Roberts R.J."/>
        </authorList>
    </citation>
    <scope>NUCLEOTIDE SEQUENCE [LARGE SCALE GENOMIC DNA]</scope>
    <source>
        <strain evidence="15">D-401</strain>
    </source>
</reference>
<evidence type="ECO:0000256" key="1">
    <source>
        <dbReference type="ARBA" id="ARBA00001947"/>
    </source>
</evidence>
<dbReference type="KEGG" id="blep:AL038_00600"/>
<keyword evidence="3" id="KW-1003">Cell membrane</keyword>
<keyword evidence="8" id="KW-0862">Zinc</keyword>
<comment type="cofactor">
    <cofactor evidence="1">
        <name>Zn(2+)</name>
        <dbReference type="ChEBI" id="CHEBI:29105"/>
    </cofactor>
</comment>
<keyword evidence="5 12" id="KW-0812">Transmembrane</keyword>
<sequence length="1678" mass="191587">MEKPDFDILVQQLTVFAKEYPEKYKFRVLLLAILGYAYVFLIIILLFASLGALLYFAIVFHHVALFAKFILGLGIVTFLVLQALWVRLPPPEGILLKPQQAKPLFAVLEDIRQRLKGPKIHQVVINNTFNAGIMQRPRLGIFGWQKNYLLIGLPLMHALSPEQFTAVLAHEYGHLSGAHGQFGSWIYRIRQSWYRLMDALAVNESWAMILFRRFFHWYIPFFSAYTFVLARANEYEADRSSADVVGTRATAEALINSVIQGQFLTEKFWDKLYKLADKRFEPPALYPLLPQTLQKSYSQPALINQWLQNALQIKTDTADTHPALQDRLAALGESAVIPAPFTNSAAQVLLTAQLATLQTQISQQWHASIASSWQSRHEYVQQTTQQLQTLQEKDRQNLLTPDELWQLAQTTAELVGDKQAFPLYKRLLSNETFTTAAHYHVGRILLDNQQEKGIACIEKAVQQDANVLIEGYRLIINYFEKKQETKAANPYHQKREARILLEQQAREERQTVKQNDVLLPHDLTDKQIQELAKQFAIEPRIKQVYIGRKNVRYLRENPLYIIGIKRTFGLRSTTADITFRDQLINTLVMPFSYVLAILNGDFRQMASRLRQVENGLIYNKRRYAQGLSLPNKKVTTITTKPQQRLVQPVWLLLLALVGLLAGLFYIDNPVKNQLDTYLAKNLEPPPVKPLKPELTITAHQVDSLENFYFAHALSYDKRLASGLQLAVTQYSNLFLKEKPLVASYTVKQTDEWRYQAIYQVQQGQVIKSYPVTLSTDADEVDKNISGLSAVMNAVARDFPTSQVLGNKPQVLDMDKILQEINYETVFTELSNIEQAIKQGTGSAESLLTASELWSWLAFFKMTQANQTLANKLVTQSASLYLLAQAFKSSLPEDNYQRGLLLLALDYPAMALTVWQSQPPAGTREMKIIALLQAFIRHNVESLKKQNTPLAIYLLIRTSTSQTEYELTQAYSEQLIRKYPYFLLGIEYAMKNGSLGLQRVSIPYYFKSLLKQQQTLLATFFNVSISNPLEKLVTQLTTVAKEQPPLASVISLYQQQLQKAAEFTYPANVLFSGDLLKQIIDLDMQSAITSWYSLEANVLARRPQTEAILDVVNTYYHNSTLQIALQLDDFRETTQGDKTLQLIQQLDVDTLDDYALKKVVDAYVFYRHGENAWDDRPNLVAWLDKYRQRANPNISDMLMLYYAYALLKYEPVARRYLSNAEKVNPYELTVWEDISLYDKQGEFITKLKANLGNSYGALMIIGDWAVAQKKDAEVIATYEQAIKAFPNEFSAYQKLSKYYENNKQYKAAMDVFSTYLEDNDDDDFSAYFALGKIGEIYLLQHDYENAYRAFDISKEFGQAIGLIGFAKASEKMGKPAETLFQQAADRYPQSSHAVTELGLYYLRQQQLEKALATFKKYAHIQYLCYYCSALVEYYQEKNQPEMAIDILKRIPEGYIRDRLSVLARTFRQKGLPELEISVLKSLAMDAENPRENLPYYYGAHYIDAVITSGEKNLQPIVSELIEVYKKMGIGMLEPLGIELTKLGHYDAAFAVNKALYEGFAHKYGRGTTLVMLAVAWRFGSQQPEGKNFITKALADPPNQDSWTQQKVNALLGNIPMESLMPQMTDDLRRNEIYYFMGGMAAADGQREKAIQLLLISLATNGTDNVEYPMAYGLLARLAE</sequence>
<dbReference type="Gene3D" id="3.30.2010.10">
    <property type="entry name" value="Metalloproteases ('zincins'), catalytic domain"/>
    <property type="match status" value="1"/>
</dbReference>
<dbReference type="Gene3D" id="1.25.40.10">
    <property type="entry name" value="Tetratricopeptide repeat domain"/>
    <property type="match status" value="3"/>
</dbReference>
<dbReference type="GO" id="GO:0005886">
    <property type="term" value="C:plasma membrane"/>
    <property type="evidence" value="ECO:0007669"/>
    <property type="project" value="UniProtKB-SubCell"/>
</dbReference>
<dbReference type="GO" id="GO:0006508">
    <property type="term" value="P:proteolysis"/>
    <property type="evidence" value="ECO:0007669"/>
    <property type="project" value="UniProtKB-KW"/>
</dbReference>
<protein>
    <submittedName>
        <fullName evidence="14">M48 family metalloprotease</fullName>
    </submittedName>
</protein>
<dbReference type="InterPro" id="IPR001915">
    <property type="entry name" value="Peptidase_M48"/>
</dbReference>
<proteinExistence type="predicted"/>
<dbReference type="PANTHER" id="PTHR43221:SF1">
    <property type="entry name" value="PROTEASE HTPX"/>
    <property type="match status" value="1"/>
</dbReference>
<evidence type="ECO:0000256" key="12">
    <source>
        <dbReference type="SAM" id="Phobius"/>
    </source>
</evidence>
<feature type="transmembrane region" description="Helical" evidence="12">
    <location>
        <begin position="64"/>
        <end position="86"/>
    </location>
</feature>
<keyword evidence="6" id="KW-0479">Metal-binding</keyword>
<evidence type="ECO:0000259" key="13">
    <source>
        <dbReference type="Pfam" id="PF01435"/>
    </source>
</evidence>